<reference evidence="4" key="1">
    <citation type="submission" date="2018-11" db="EMBL/GenBank/DDBJ databases">
        <title>Proposal to divide the Flavobacteriaceae and reorganize its genera based on Amino Acid Identity values calculated from whole genome sequences.</title>
        <authorList>
            <person name="Nicholson A.C."/>
            <person name="Gulvik C.A."/>
            <person name="Whitney A.M."/>
            <person name="Humrighouse B.W."/>
            <person name="Bell M."/>
            <person name="Holmes B."/>
            <person name="Steigerwalt A.G."/>
            <person name="Villarma A."/>
            <person name="Sheth M."/>
            <person name="Batra D."/>
            <person name="Pryor J."/>
            <person name="Bernardet J.-F."/>
            <person name="Hugo C."/>
            <person name="Kampfer P."/>
            <person name="Newman J."/>
            <person name="McQuiston J.R."/>
        </authorList>
    </citation>
    <scope>NUCLEOTIDE SEQUENCE [LARGE SCALE GENOMIC DNA]</scope>
    <source>
        <strain evidence="4">G0229</strain>
    </source>
</reference>
<keyword evidence="1" id="KW-1133">Transmembrane helix</keyword>
<dbReference type="EMBL" id="CP033932">
    <property type="protein sequence ID" value="AZB24287.1"/>
    <property type="molecule type" value="Genomic_DNA"/>
</dbReference>
<dbReference type="AlphaFoldDB" id="A0A3G6T8Y1"/>
<feature type="transmembrane region" description="Helical" evidence="1">
    <location>
        <begin position="41"/>
        <end position="63"/>
    </location>
</feature>
<feature type="domain" description="SHOCT" evidence="2">
    <location>
        <begin position="90"/>
        <end position="117"/>
    </location>
</feature>
<feature type="transmembrane region" description="Helical" evidence="1">
    <location>
        <begin position="16"/>
        <end position="34"/>
    </location>
</feature>
<proteinExistence type="predicted"/>
<dbReference type="RefSeq" id="WP_123869394.1">
    <property type="nucleotide sequence ID" value="NZ_CP033932.1"/>
</dbReference>
<dbReference type="Proteomes" id="UP000271193">
    <property type="component" value="Chromosome"/>
</dbReference>
<dbReference type="Pfam" id="PF09851">
    <property type="entry name" value="SHOCT"/>
    <property type="match status" value="1"/>
</dbReference>
<accession>A0A3G6T8Y1</accession>
<dbReference type="InterPro" id="IPR016410">
    <property type="entry name" value="Phage_imm"/>
</dbReference>
<keyword evidence="1" id="KW-0472">Membrane</keyword>
<evidence type="ECO:0000313" key="4">
    <source>
        <dbReference type="Proteomes" id="UP000271193"/>
    </source>
</evidence>
<dbReference type="Pfam" id="PF14373">
    <property type="entry name" value="Imm_superinfect"/>
    <property type="match status" value="1"/>
</dbReference>
<sequence>MLVILSAISHSDGEALFFRIILFIYFAPTIIALFRTPIIKFKFFSVLFINLFFGWTLYGWWLAFAKAFSSKNIINLRRKSQDPLILDKYDQLSKLDNLRSQGIINEEEFETEKNKILNQK</sequence>
<dbReference type="InterPro" id="IPR018649">
    <property type="entry name" value="SHOCT"/>
</dbReference>
<organism evidence="3 4">
    <name type="scientific">Chryseobacterium bernardetii</name>
    <dbReference type="NCBI Taxonomy" id="1241978"/>
    <lineage>
        <taxon>Bacteria</taxon>
        <taxon>Pseudomonadati</taxon>
        <taxon>Bacteroidota</taxon>
        <taxon>Flavobacteriia</taxon>
        <taxon>Flavobacteriales</taxon>
        <taxon>Weeksellaceae</taxon>
        <taxon>Chryseobacterium group</taxon>
        <taxon>Chryseobacterium</taxon>
    </lineage>
</organism>
<keyword evidence="4" id="KW-1185">Reference proteome</keyword>
<name>A0A3G6T8Y1_9FLAO</name>
<keyword evidence="1" id="KW-0812">Transmembrane</keyword>
<evidence type="ECO:0000259" key="2">
    <source>
        <dbReference type="Pfam" id="PF09851"/>
    </source>
</evidence>
<gene>
    <name evidence="3" type="ORF">EG339_06525</name>
</gene>
<dbReference type="KEGG" id="cben:EG339_06525"/>
<evidence type="ECO:0000313" key="3">
    <source>
        <dbReference type="EMBL" id="AZB24287.1"/>
    </source>
</evidence>
<protein>
    <submittedName>
        <fullName evidence="3">Superinfection immunity protein</fullName>
    </submittedName>
</protein>
<evidence type="ECO:0000256" key="1">
    <source>
        <dbReference type="SAM" id="Phobius"/>
    </source>
</evidence>
<dbReference type="GeneID" id="99064467"/>